<dbReference type="InterPro" id="IPR025269">
    <property type="entry name" value="SAM-like_dom"/>
</dbReference>
<dbReference type="Gene3D" id="1.10.443.10">
    <property type="entry name" value="Intergrase catalytic core"/>
    <property type="match status" value="1"/>
</dbReference>
<dbReference type="CDD" id="cd01185">
    <property type="entry name" value="INTN1_C_like"/>
    <property type="match status" value="1"/>
</dbReference>
<comment type="similarity">
    <text evidence="1">Belongs to the 'phage' integrase family.</text>
</comment>
<dbReference type="PANTHER" id="PTHR30349">
    <property type="entry name" value="PHAGE INTEGRASE-RELATED"/>
    <property type="match status" value="1"/>
</dbReference>
<evidence type="ECO:0000259" key="4">
    <source>
        <dbReference type="PROSITE" id="PS51898"/>
    </source>
</evidence>
<dbReference type="Pfam" id="PF13102">
    <property type="entry name" value="Phage_int_SAM_5"/>
    <property type="match status" value="1"/>
</dbReference>
<dbReference type="Gene3D" id="1.10.150.130">
    <property type="match status" value="1"/>
</dbReference>
<dbReference type="Pfam" id="PF00589">
    <property type="entry name" value="Phage_integrase"/>
    <property type="match status" value="1"/>
</dbReference>
<dbReference type="InterPro" id="IPR011010">
    <property type="entry name" value="DNA_brk_join_enz"/>
</dbReference>
<evidence type="ECO:0000313" key="5">
    <source>
        <dbReference type="EMBL" id="KAB4474751.1"/>
    </source>
</evidence>
<dbReference type="InterPro" id="IPR035386">
    <property type="entry name" value="Arm-DNA-bind_5"/>
</dbReference>
<dbReference type="SUPFAM" id="SSF56349">
    <property type="entry name" value="DNA breaking-rejoining enzymes"/>
    <property type="match status" value="1"/>
</dbReference>
<dbReference type="InterPro" id="IPR010998">
    <property type="entry name" value="Integrase_recombinase_N"/>
</dbReference>
<accession>A0A6I0S936</accession>
<evidence type="ECO:0000256" key="1">
    <source>
        <dbReference type="ARBA" id="ARBA00008857"/>
    </source>
</evidence>
<sequence length="417" mass="48710">MERTTFCLLFYIRRTKLNRNGEAPIMMRITVNGVRVDASVKKTILPEFWSAAKGKALEKKREYKELNLYLDSIRLRIMKIQRELEIEGVAVFAGSVLDRFLGKDAPVQRTLFEVFREHNDKCAQLSGTDMAPATVQRYETSLKHTRDFVWETYHKKDVLLDEVSRQFIEDYEFWLKTEKKCCHNTATKYLKNFKKIIRIALAKGWMKNDPFLEIRFSLDKVEPDFLEDSEIQKLISKEIDIPRLSQVRDIFVFCCFTGLAFSDIHGLRKEHIVEDSNGVRWIRKGRQKTKIMCNIPLMEIPLKILEKYSTNEYCKKHGVLFPVLCNQKMNAYLKELADICGIKKTLTTHVARHTFATFALANGVSIESVAKMLGHTNVQMTRHYARVLDRTVIREMSQIKMDFHFPFNKDDSSVIVE</sequence>
<evidence type="ECO:0000313" key="6">
    <source>
        <dbReference type="Proteomes" id="UP000488521"/>
    </source>
</evidence>
<evidence type="ECO:0000256" key="2">
    <source>
        <dbReference type="ARBA" id="ARBA00023125"/>
    </source>
</evidence>
<reference evidence="5 6" key="1">
    <citation type="journal article" date="2019" name="Nat. Med.">
        <title>A library of human gut bacterial isolates paired with longitudinal multiomics data enables mechanistic microbiome research.</title>
        <authorList>
            <person name="Poyet M."/>
            <person name="Groussin M."/>
            <person name="Gibbons S.M."/>
            <person name="Avila-Pacheco J."/>
            <person name="Jiang X."/>
            <person name="Kearney S.M."/>
            <person name="Perrotta A.R."/>
            <person name="Berdy B."/>
            <person name="Zhao S."/>
            <person name="Lieberman T.D."/>
            <person name="Swanson P.K."/>
            <person name="Smith M."/>
            <person name="Roesemann S."/>
            <person name="Alexander J.E."/>
            <person name="Rich S.A."/>
            <person name="Livny J."/>
            <person name="Vlamakis H."/>
            <person name="Clish C."/>
            <person name="Bullock K."/>
            <person name="Deik A."/>
            <person name="Scott J."/>
            <person name="Pierce K.A."/>
            <person name="Xavier R.J."/>
            <person name="Alm E.J."/>
        </authorList>
    </citation>
    <scope>NUCLEOTIDE SEQUENCE [LARGE SCALE GENOMIC DNA]</scope>
    <source>
        <strain evidence="5 6">BIOML-A156</strain>
    </source>
</reference>
<dbReference type="EMBL" id="WCRS01000005">
    <property type="protein sequence ID" value="KAB4474751.1"/>
    <property type="molecule type" value="Genomic_DNA"/>
</dbReference>
<evidence type="ECO:0000256" key="3">
    <source>
        <dbReference type="ARBA" id="ARBA00023172"/>
    </source>
</evidence>
<protein>
    <submittedName>
        <fullName evidence="5">Site-specific integrase</fullName>
    </submittedName>
</protein>
<dbReference type="GO" id="GO:0003677">
    <property type="term" value="F:DNA binding"/>
    <property type="evidence" value="ECO:0007669"/>
    <property type="project" value="UniProtKB-KW"/>
</dbReference>
<dbReference type="InterPro" id="IPR050090">
    <property type="entry name" value="Tyrosine_recombinase_XerCD"/>
</dbReference>
<proteinExistence type="inferred from homology"/>
<dbReference type="Pfam" id="PF17293">
    <property type="entry name" value="Arm-DNA-bind_5"/>
    <property type="match status" value="1"/>
</dbReference>
<dbReference type="PANTHER" id="PTHR30349:SF64">
    <property type="entry name" value="PROPHAGE INTEGRASE INTD-RELATED"/>
    <property type="match status" value="1"/>
</dbReference>
<keyword evidence="3" id="KW-0233">DNA recombination</keyword>
<dbReference type="GO" id="GO:0015074">
    <property type="term" value="P:DNA integration"/>
    <property type="evidence" value="ECO:0007669"/>
    <property type="project" value="InterPro"/>
</dbReference>
<dbReference type="InterPro" id="IPR013762">
    <property type="entry name" value="Integrase-like_cat_sf"/>
</dbReference>
<comment type="caution">
    <text evidence="5">The sequence shown here is derived from an EMBL/GenBank/DDBJ whole genome shotgun (WGS) entry which is preliminary data.</text>
</comment>
<dbReference type="InterPro" id="IPR002104">
    <property type="entry name" value="Integrase_catalytic"/>
</dbReference>
<gene>
    <name evidence="5" type="ORF">GAN59_10290</name>
</gene>
<dbReference type="AlphaFoldDB" id="A0A6I0S936"/>
<dbReference type="PROSITE" id="PS51898">
    <property type="entry name" value="TYR_RECOMBINASE"/>
    <property type="match status" value="1"/>
</dbReference>
<keyword evidence="2" id="KW-0238">DNA-binding</keyword>
<dbReference type="Proteomes" id="UP000488521">
    <property type="component" value="Unassembled WGS sequence"/>
</dbReference>
<name>A0A6I0S936_BACT4</name>
<feature type="domain" description="Tyr recombinase" evidence="4">
    <location>
        <begin position="221"/>
        <end position="398"/>
    </location>
</feature>
<organism evidence="5 6">
    <name type="scientific">Bacteroides thetaiotaomicron</name>
    <dbReference type="NCBI Taxonomy" id="818"/>
    <lineage>
        <taxon>Bacteria</taxon>
        <taxon>Pseudomonadati</taxon>
        <taxon>Bacteroidota</taxon>
        <taxon>Bacteroidia</taxon>
        <taxon>Bacteroidales</taxon>
        <taxon>Bacteroidaceae</taxon>
        <taxon>Bacteroides</taxon>
    </lineage>
</organism>
<dbReference type="GO" id="GO:0006310">
    <property type="term" value="P:DNA recombination"/>
    <property type="evidence" value="ECO:0007669"/>
    <property type="project" value="UniProtKB-KW"/>
</dbReference>